<dbReference type="InterPro" id="IPR036525">
    <property type="entry name" value="Tubulin/FtsZ_GTPase_sf"/>
</dbReference>
<dbReference type="Pfam" id="PF10644">
    <property type="entry name" value="Misat_Tub_SegII"/>
    <property type="match status" value="1"/>
</dbReference>
<dbReference type="GO" id="GO:0007005">
    <property type="term" value="P:mitochondrion organization"/>
    <property type="evidence" value="ECO:0007669"/>
    <property type="project" value="InterPro"/>
</dbReference>
<dbReference type="PANTHER" id="PTHR13391:SF0">
    <property type="entry name" value="PROTEIN MISATO HOMOLOG 1"/>
    <property type="match status" value="1"/>
</dbReference>
<keyword evidence="9" id="KW-1185">Reference proteome</keyword>
<dbReference type="InterPro" id="IPR019605">
    <property type="entry name" value="Misato_II_tubulin-like"/>
</dbReference>
<evidence type="ECO:0000256" key="4">
    <source>
        <dbReference type="ARBA" id="ARBA00023128"/>
    </source>
</evidence>
<feature type="region of interest" description="Disordered" evidence="5">
    <location>
        <begin position="112"/>
        <end position="143"/>
    </location>
</feature>
<accession>A0A8H5FAE5</accession>
<evidence type="ECO:0000313" key="9">
    <source>
        <dbReference type="Proteomes" id="UP000567179"/>
    </source>
</evidence>
<dbReference type="EMBL" id="JAACJJ010000002">
    <property type="protein sequence ID" value="KAF5329665.1"/>
    <property type="molecule type" value="Genomic_DNA"/>
</dbReference>
<dbReference type="InterPro" id="IPR029209">
    <property type="entry name" value="DML1/Misato_tubulin"/>
</dbReference>
<evidence type="ECO:0000259" key="6">
    <source>
        <dbReference type="Pfam" id="PF10644"/>
    </source>
</evidence>
<dbReference type="InterPro" id="IPR049942">
    <property type="entry name" value="DML1/Misato"/>
</dbReference>
<evidence type="ECO:0000256" key="5">
    <source>
        <dbReference type="SAM" id="MobiDB-lite"/>
    </source>
</evidence>
<gene>
    <name evidence="8" type="ORF">D9619_009441</name>
</gene>
<name>A0A8H5FAE5_9AGAR</name>
<comment type="subcellular location">
    <subcellularLocation>
        <location evidence="2">Mitochondrion</location>
    </subcellularLocation>
</comment>
<comment type="similarity">
    <text evidence="3">Belongs to the misato family.</text>
</comment>
<dbReference type="Proteomes" id="UP000567179">
    <property type="component" value="Unassembled WGS sequence"/>
</dbReference>
<organism evidence="8 9">
    <name type="scientific">Psilocybe cf. subviscida</name>
    <dbReference type="NCBI Taxonomy" id="2480587"/>
    <lineage>
        <taxon>Eukaryota</taxon>
        <taxon>Fungi</taxon>
        <taxon>Dikarya</taxon>
        <taxon>Basidiomycota</taxon>
        <taxon>Agaricomycotina</taxon>
        <taxon>Agaricomycetes</taxon>
        <taxon>Agaricomycetidae</taxon>
        <taxon>Agaricales</taxon>
        <taxon>Agaricineae</taxon>
        <taxon>Strophariaceae</taxon>
        <taxon>Psilocybe</taxon>
    </lineage>
</organism>
<dbReference type="InterPro" id="IPR013838">
    <property type="entry name" value="Beta-tubulin_BS"/>
</dbReference>
<dbReference type="SUPFAM" id="SSF52490">
    <property type="entry name" value="Tubulin nucleotide-binding domain-like"/>
    <property type="match status" value="1"/>
</dbReference>
<dbReference type="Pfam" id="PF14881">
    <property type="entry name" value="Tubulin_3"/>
    <property type="match status" value="1"/>
</dbReference>
<sequence length="500" mass="55476">MREIIYIQAGRLANYTGTHFWNTQESYIPYGEDDPESVDVDSKISFSESCDAQERTTLYPRALIFDAKANFGALSSDIIAEDDVEVSTIWSENLVEYRQEAISKSAYHTFLDEGGEDQEPSEEKVPRVKSGAPEKPAPPSFDTKVGNALIPEDRDSVVSWQEGQQAFRDYDKENDVMDGALRLLVEDCDNMGAFQILSDTSIFGAFTAAFLEVFRDEYAKPLSFSFPFLIEPTTASNEFQSTKAFLTEAFTLRALKEHSSMNVPLHDPTAWCESLGYPSDSIYHRSALLSSLVETSTLPFRLTRCSQDIVSIWATLNSGNNAKFAELSGVFPYTGPSDFDTRVWNVSSSSTQKFKNVTEYAHVNVSRGFSTADTTAYEQWISRPRPTQNAFYIASVHAPAYPTPSSFPVPPGTSTRPPSTTHAAPTPTMMLYSSLAASSNTASTFEKYAVFLDKLLRQPSAAAVSVMEGITRDDLKELASDLWTMRDGCADDSFEDEFVS</sequence>
<protein>
    <recommendedName>
        <fullName evidence="10">Tubulin nucleotide-binding domain-like protein</fullName>
    </recommendedName>
</protein>
<evidence type="ECO:0008006" key="10">
    <source>
        <dbReference type="Google" id="ProtNLM"/>
    </source>
</evidence>
<dbReference type="PANTHER" id="PTHR13391">
    <property type="entry name" value="MITOCHONDRIAL DISTRIBUTION REGULATOR MISATO"/>
    <property type="match status" value="1"/>
</dbReference>
<dbReference type="AlphaFoldDB" id="A0A8H5FAE5"/>
<evidence type="ECO:0000313" key="8">
    <source>
        <dbReference type="EMBL" id="KAF5329665.1"/>
    </source>
</evidence>
<feature type="region of interest" description="Disordered" evidence="5">
    <location>
        <begin position="405"/>
        <end position="424"/>
    </location>
</feature>
<comment type="function">
    <text evidence="1">Involved in the partitioning of the mitochondrial organelle and mitochondrial DNA (mtDNA) inheritance.</text>
</comment>
<comment type="caution">
    <text evidence="8">The sequence shown here is derived from an EMBL/GenBank/DDBJ whole genome shotgun (WGS) entry which is preliminary data.</text>
</comment>
<keyword evidence="4" id="KW-0496">Mitochondrion</keyword>
<reference evidence="8 9" key="1">
    <citation type="journal article" date="2020" name="ISME J.">
        <title>Uncovering the hidden diversity of litter-decomposition mechanisms in mushroom-forming fungi.</title>
        <authorList>
            <person name="Floudas D."/>
            <person name="Bentzer J."/>
            <person name="Ahren D."/>
            <person name="Johansson T."/>
            <person name="Persson P."/>
            <person name="Tunlid A."/>
        </authorList>
    </citation>
    <scope>NUCLEOTIDE SEQUENCE [LARGE SCALE GENOMIC DNA]</scope>
    <source>
        <strain evidence="8 9">CBS 101986</strain>
    </source>
</reference>
<feature type="compositionally biased region" description="Low complexity" evidence="5">
    <location>
        <begin position="412"/>
        <end position="424"/>
    </location>
</feature>
<feature type="domain" description="Misato Segment II tubulin-like" evidence="6">
    <location>
        <begin position="2"/>
        <end position="112"/>
    </location>
</feature>
<dbReference type="Gene3D" id="3.40.50.1440">
    <property type="entry name" value="Tubulin/FtsZ, GTPase domain"/>
    <property type="match status" value="1"/>
</dbReference>
<evidence type="ECO:0000256" key="1">
    <source>
        <dbReference type="ARBA" id="ARBA00003757"/>
    </source>
</evidence>
<dbReference type="PROSITE" id="PS00228">
    <property type="entry name" value="TUBULIN_B_AUTOREG"/>
    <property type="match status" value="1"/>
</dbReference>
<evidence type="ECO:0000256" key="3">
    <source>
        <dbReference type="ARBA" id="ARBA00008507"/>
    </source>
</evidence>
<evidence type="ECO:0000259" key="7">
    <source>
        <dbReference type="Pfam" id="PF14881"/>
    </source>
</evidence>
<feature type="domain" description="DML1/Misato tubulin" evidence="7">
    <location>
        <begin position="159"/>
        <end position="302"/>
    </location>
</feature>
<dbReference type="OrthoDB" id="271881at2759"/>
<proteinExistence type="inferred from homology"/>
<dbReference type="GO" id="GO:0005739">
    <property type="term" value="C:mitochondrion"/>
    <property type="evidence" value="ECO:0007669"/>
    <property type="project" value="UniProtKB-SubCell"/>
</dbReference>
<evidence type="ECO:0000256" key="2">
    <source>
        <dbReference type="ARBA" id="ARBA00004173"/>
    </source>
</evidence>